<dbReference type="Gene3D" id="3.40.630.30">
    <property type="match status" value="1"/>
</dbReference>
<dbReference type="PANTHER" id="PTHR43792:SF1">
    <property type="entry name" value="N-ACETYLTRANSFERASE DOMAIN-CONTAINING PROTEIN"/>
    <property type="match status" value="1"/>
</dbReference>
<dbReference type="PROSITE" id="PS51186">
    <property type="entry name" value="GNAT"/>
    <property type="match status" value="1"/>
</dbReference>
<dbReference type="RefSeq" id="WP_252960768.1">
    <property type="nucleotide sequence ID" value="NZ_CAMIPH010000014.1"/>
</dbReference>
<name>A0ABY5CPS2_9GAMM</name>
<dbReference type="Pfam" id="PF13302">
    <property type="entry name" value="Acetyltransf_3"/>
    <property type="match status" value="1"/>
</dbReference>
<gene>
    <name evidence="2" type="ORF">KFQ06_16880</name>
</gene>
<sequence length="179" mass="20177">MKLSTERLTLQPITADDWPLFLRLYQDPDVIRYIADPLTEAEIRTRFEARLPAWDKHGDHWLCLVMREKAGGEAVGITGFRPMWLPCRQAEVGYGILPSGHGKGYGKESLRAVLDFGFNACGFHKLTAIVTEGNIASRRLLESCGFLLEGTLRDNFRLAGQWHADWLFGLLAAEFRAGQ</sequence>
<dbReference type="Proteomes" id="UP001056873">
    <property type="component" value="Chromosome"/>
</dbReference>
<dbReference type="EMBL" id="CP074347">
    <property type="protein sequence ID" value="USU99714.1"/>
    <property type="molecule type" value="Genomic_DNA"/>
</dbReference>
<evidence type="ECO:0000259" key="1">
    <source>
        <dbReference type="PROSITE" id="PS51186"/>
    </source>
</evidence>
<organism evidence="2 3">
    <name type="scientific">Serratia entomophila</name>
    <dbReference type="NCBI Taxonomy" id="42906"/>
    <lineage>
        <taxon>Bacteria</taxon>
        <taxon>Pseudomonadati</taxon>
        <taxon>Pseudomonadota</taxon>
        <taxon>Gammaproteobacteria</taxon>
        <taxon>Enterobacterales</taxon>
        <taxon>Yersiniaceae</taxon>
        <taxon>Serratia</taxon>
    </lineage>
</organism>
<keyword evidence="3" id="KW-1185">Reference proteome</keyword>
<feature type="domain" description="N-acetyltransferase" evidence="1">
    <location>
        <begin position="8"/>
        <end position="173"/>
    </location>
</feature>
<dbReference type="SUPFAM" id="SSF55729">
    <property type="entry name" value="Acyl-CoA N-acyltransferases (Nat)"/>
    <property type="match status" value="1"/>
</dbReference>
<reference evidence="2" key="1">
    <citation type="journal article" date="2022" name="BMC Genomics">
        <title>Genome sequence of the entomopathogenic Serratia entomophila isolate 626 and characterisation of the species specific itaconate degradation pathway.</title>
        <authorList>
            <person name="Vaughan A.L."/>
            <person name="Altermann E."/>
            <person name="Glare T.R."/>
            <person name="Hurst M.R.H."/>
        </authorList>
    </citation>
    <scope>NUCLEOTIDE SEQUENCE</scope>
    <source>
        <strain evidence="2">626</strain>
    </source>
</reference>
<accession>A0ABY5CPS2</accession>
<dbReference type="InterPro" id="IPR016181">
    <property type="entry name" value="Acyl_CoA_acyltransferase"/>
</dbReference>
<evidence type="ECO:0000313" key="3">
    <source>
        <dbReference type="Proteomes" id="UP001056873"/>
    </source>
</evidence>
<dbReference type="InterPro" id="IPR000182">
    <property type="entry name" value="GNAT_dom"/>
</dbReference>
<evidence type="ECO:0000313" key="2">
    <source>
        <dbReference type="EMBL" id="USU99714.1"/>
    </source>
</evidence>
<protein>
    <submittedName>
        <fullName evidence="2">GNAT family N-acetyltransferase</fullName>
    </submittedName>
</protein>
<proteinExistence type="predicted"/>
<dbReference type="InterPro" id="IPR051531">
    <property type="entry name" value="N-acetyltransferase"/>
</dbReference>
<dbReference type="PANTHER" id="PTHR43792">
    <property type="entry name" value="GNAT FAMILY, PUTATIVE (AFU_ORTHOLOGUE AFUA_3G00765)-RELATED-RELATED"/>
    <property type="match status" value="1"/>
</dbReference>